<dbReference type="InterPro" id="IPR039426">
    <property type="entry name" value="TonB-dep_rcpt-like"/>
</dbReference>
<keyword evidence="10" id="KW-1185">Reference proteome</keyword>
<protein>
    <submittedName>
        <fullName evidence="9">TonB-dependent receptor</fullName>
    </submittedName>
</protein>
<evidence type="ECO:0000313" key="10">
    <source>
        <dbReference type="Proteomes" id="UP000598350"/>
    </source>
</evidence>
<dbReference type="Pfam" id="PF13620">
    <property type="entry name" value="CarboxypepD_reg"/>
    <property type="match status" value="1"/>
</dbReference>
<keyword evidence="5" id="KW-0472">Membrane</keyword>
<organism evidence="9 10">
    <name type="scientific">Maribacter arenosus</name>
    <dbReference type="NCBI Taxonomy" id="1854708"/>
    <lineage>
        <taxon>Bacteria</taxon>
        <taxon>Pseudomonadati</taxon>
        <taxon>Bacteroidota</taxon>
        <taxon>Flavobacteriia</taxon>
        <taxon>Flavobacteriales</taxon>
        <taxon>Flavobacteriaceae</taxon>
        <taxon>Maribacter</taxon>
    </lineage>
</organism>
<dbReference type="InterPro" id="IPR036942">
    <property type="entry name" value="Beta-barrel_TonB_sf"/>
</dbReference>
<dbReference type="Pfam" id="PF25183">
    <property type="entry name" value="OMP_b-brl_4"/>
    <property type="match status" value="2"/>
</dbReference>
<dbReference type="InterPro" id="IPR057601">
    <property type="entry name" value="Oar-like_b-barrel"/>
</dbReference>
<keyword evidence="4" id="KW-0812">Transmembrane</keyword>
<dbReference type="PANTHER" id="PTHR30069">
    <property type="entry name" value="TONB-DEPENDENT OUTER MEMBRANE RECEPTOR"/>
    <property type="match status" value="1"/>
</dbReference>
<dbReference type="Proteomes" id="UP000598350">
    <property type="component" value="Unassembled WGS sequence"/>
</dbReference>
<dbReference type="Gene3D" id="2.60.40.1120">
    <property type="entry name" value="Carboxypeptidase-like, regulatory domain"/>
    <property type="match status" value="1"/>
</dbReference>
<name>A0ABR7V5X2_9FLAO</name>
<evidence type="ECO:0000256" key="6">
    <source>
        <dbReference type="ARBA" id="ARBA00023237"/>
    </source>
</evidence>
<evidence type="ECO:0000256" key="3">
    <source>
        <dbReference type="ARBA" id="ARBA00022452"/>
    </source>
</evidence>
<feature type="domain" description="TonB-dependent transporter Oar-like beta-barrel" evidence="8">
    <location>
        <begin position="235"/>
        <end position="297"/>
    </location>
</feature>
<evidence type="ECO:0000256" key="5">
    <source>
        <dbReference type="ARBA" id="ARBA00023136"/>
    </source>
</evidence>
<evidence type="ECO:0000256" key="1">
    <source>
        <dbReference type="ARBA" id="ARBA00004571"/>
    </source>
</evidence>
<dbReference type="RefSeq" id="WP_188312240.1">
    <property type="nucleotide sequence ID" value="NZ_JABTCG010000001.1"/>
</dbReference>
<feature type="chain" id="PRO_5046579073" evidence="7">
    <location>
        <begin position="21"/>
        <end position="1064"/>
    </location>
</feature>
<dbReference type="EMBL" id="JABTCG010000001">
    <property type="protein sequence ID" value="MBD0849095.1"/>
    <property type="molecule type" value="Genomic_DNA"/>
</dbReference>
<dbReference type="PANTHER" id="PTHR30069:SF46">
    <property type="entry name" value="OAR PROTEIN"/>
    <property type="match status" value="1"/>
</dbReference>
<keyword evidence="6" id="KW-0998">Cell outer membrane</keyword>
<keyword evidence="9" id="KW-0675">Receptor</keyword>
<evidence type="ECO:0000256" key="4">
    <source>
        <dbReference type="ARBA" id="ARBA00022692"/>
    </source>
</evidence>
<feature type="domain" description="TonB-dependent transporter Oar-like beta-barrel" evidence="8">
    <location>
        <begin position="352"/>
        <end position="692"/>
    </location>
</feature>
<accession>A0ABR7V5X2</accession>
<dbReference type="Gene3D" id="2.40.170.20">
    <property type="entry name" value="TonB-dependent receptor, beta-barrel domain"/>
    <property type="match status" value="1"/>
</dbReference>
<keyword evidence="3" id="KW-1134">Transmembrane beta strand</keyword>
<feature type="signal peptide" evidence="7">
    <location>
        <begin position="1"/>
        <end position="20"/>
    </location>
</feature>
<gene>
    <name evidence="9" type="ORF">HPE63_00320</name>
</gene>
<dbReference type="SUPFAM" id="SSF49464">
    <property type="entry name" value="Carboxypeptidase regulatory domain-like"/>
    <property type="match status" value="1"/>
</dbReference>
<evidence type="ECO:0000313" key="9">
    <source>
        <dbReference type="EMBL" id="MBD0849095.1"/>
    </source>
</evidence>
<keyword evidence="7" id="KW-0732">Signal</keyword>
<reference evidence="9 10" key="1">
    <citation type="submission" date="2020-05" db="EMBL/GenBank/DDBJ databases">
        <title>The draft genome sequence of Maribacter arenosus CAU 1321.</title>
        <authorList>
            <person name="Mu L."/>
        </authorList>
    </citation>
    <scope>NUCLEOTIDE SEQUENCE [LARGE SCALE GENOMIC DNA]</scope>
    <source>
        <strain evidence="9 10">CAU 1321</strain>
    </source>
</reference>
<comment type="caution">
    <text evidence="9">The sequence shown here is derived from an EMBL/GenBank/DDBJ whole genome shotgun (WGS) entry which is preliminary data.</text>
</comment>
<proteinExistence type="predicted"/>
<sequence>MNKKLQLSIMLLLVSISTIAQVTTSNISGKVLDDQDIPLLGANIVAVHTPTGTTYGAITNEDGRFNLLNLRVGGPYAVSISYIGFKTQEYNDVFLTLGKTFDLDAKMVTDSQALDEVVVVSDRGGTFGDDRTGSETSVGRRELTRLPTISRSAQDFTRLEPTASGNSFGGRNDQFNNFSLDGAIFNNPFGLDAPTPGGQTDAQPISLDAIDQIQISTAPYDVTQSGFTGATVNAVTKSGTNEFHGTVYGFTRNENLTGGKIRGENVVKPDLKQNQYGVSIGGPIIKDKLFFFANFEKDERDDLGSNGWIPNTGSGAINETRVLESDLLAVQSALGTLGYDTGAYEGFTYGSESTKGIFKLDWNINDKNRLAIIYNFLNASKEKPAHPTAIGVRGPSFSTLQFQNSGYEINNKLNSIQVELNSTLSDEVTNKLQVGYTHFDDFRNPLSTPAPSIIIQDGAGSNYIIAGHEPFSIHNRLDQKVFQLTNNMNIFKGNHTYTVGFAFEKFQFDNSFNLGYYGGTFGFDVNGTPNDFNDDRNFSSVAEFLSFAQPGGMIDGMIQGAEATFANNNQFEDGTPGAWSQAETNVGQLSFYLQDEWSAMDNFKLTYGVRFDKPLYFDTKEKIRENIERKGTYQPDNVYFNPNTGENTTIDSEQLPSNDWMISPRIGFNWDVKGDNTLQLRGGSGVFTGRLPFVWLGNQVQGVDFFFYQAVDPDFKWPQVWRTNLGVDKALENGLVLTADVSYTKDLNASHVQNWAYRDPSGTLNAPGDNRPVYLSSDVSTNAFGGATSAYVFTNSDKGRIWNLSLKGQKTFDNGIYTMLAYSYLNAKDVNSIEAEITGDAFDFNPNLGDANADVLGYSKYGDTHRFIGVGSKQFQYGTDNKWATTISTFFEYAQGGRFNYTYAGNINNDSSFQNNDLLYVPTSSEVQQMQFSGAGQAEAFEAYVQQDDYLSDHRGEYAERYGALAPWRGRWDIKILQDYNFKVSGDKTHTIQLSFDILNFGNLLNSDWGVIQQPNNLNPLSVSVDPNTNIPTYSFNPELTDTFGYDASLLSRWQGQFGVRYIF</sequence>
<comment type="subcellular location">
    <subcellularLocation>
        <location evidence="1">Cell outer membrane</location>
        <topology evidence="1">Multi-pass membrane protein</topology>
    </subcellularLocation>
</comment>
<dbReference type="InterPro" id="IPR008969">
    <property type="entry name" value="CarboxyPept-like_regulatory"/>
</dbReference>
<dbReference type="SUPFAM" id="SSF56935">
    <property type="entry name" value="Porins"/>
    <property type="match status" value="1"/>
</dbReference>
<evidence type="ECO:0000256" key="2">
    <source>
        <dbReference type="ARBA" id="ARBA00022448"/>
    </source>
</evidence>
<evidence type="ECO:0000256" key="7">
    <source>
        <dbReference type="SAM" id="SignalP"/>
    </source>
</evidence>
<keyword evidence="2" id="KW-0813">Transport</keyword>
<evidence type="ECO:0000259" key="8">
    <source>
        <dbReference type="Pfam" id="PF25183"/>
    </source>
</evidence>